<protein>
    <submittedName>
        <fullName evidence="2">DegV family protein</fullName>
    </submittedName>
</protein>
<dbReference type="Pfam" id="PF02645">
    <property type="entry name" value="DegV"/>
    <property type="match status" value="1"/>
</dbReference>
<evidence type="ECO:0000313" key="2">
    <source>
        <dbReference type="EMBL" id="CEP77845.1"/>
    </source>
</evidence>
<dbReference type="HOGENOM" id="CLU_048251_4_1_0"/>
<evidence type="ECO:0000313" key="3">
    <source>
        <dbReference type="Proteomes" id="UP000032809"/>
    </source>
</evidence>
<dbReference type="PANTHER" id="PTHR33434">
    <property type="entry name" value="DEGV DOMAIN-CONTAINING PROTEIN DR_1986-RELATED"/>
    <property type="match status" value="1"/>
</dbReference>
<dbReference type="Proteomes" id="UP000032809">
    <property type="component" value="Chromosome I"/>
</dbReference>
<dbReference type="Gene3D" id="3.30.1180.10">
    <property type="match status" value="1"/>
</dbReference>
<dbReference type="RefSeq" id="WP_045087400.1">
    <property type="nucleotide sequence ID" value="NZ_LN824141.1"/>
</dbReference>
<reference evidence="3" key="1">
    <citation type="submission" date="2014-11" db="EMBL/GenBank/DDBJ databases">
        <authorList>
            <person name="Wibberg D."/>
        </authorList>
    </citation>
    <scope>NUCLEOTIDE SEQUENCE [LARGE SCALE GENOMIC DNA]</scope>
    <source>
        <strain evidence="3">L3</strain>
    </source>
</reference>
<accession>A0A0C7P0T6</accession>
<dbReference type="STRING" id="1006576.DTL3_0524"/>
<dbReference type="InterPro" id="IPR050270">
    <property type="entry name" value="DegV_domain_contain"/>
</dbReference>
<gene>
    <name evidence="2" type="primary">degV</name>
    <name evidence="2" type="ORF">DTL3_0524</name>
</gene>
<dbReference type="OrthoDB" id="9780660at2"/>
<keyword evidence="1" id="KW-0446">Lipid-binding</keyword>
<sequence>MSKKIGLVTDNTCDIDLKTLKEMDIGCVSLYVKQQNKFVRAVDIDVEDFYDSLKQSNYIPATSQPSTQDFENVYKEMLKKYDELISVHIPAKLSGTYNAALLAAKSVNEERIHVVEGYETTWGLGFLVLELKKLIDSGNYELDELINFTEHFHEKVNVYFTVGDLNYLYKGGRIGKASAFLGSMLNVKPLLQLAEGEIIPVKRIRGYNKVIKEITTAAMQEKGNGDLKNIAVVHTGSLKVGGDLLDEVVKLGIPREKIIFEPMDIIIGMHLGPESGGIITTWE</sequence>
<name>A0A0C7P0T6_DEFTU</name>
<dbReference type="Gene3D" id="3.40.50.10170">
    <property type="match status" value="1"/>
</dbReference>
<dbReference type="InterPro" id="IPR003797">
    <property type="entry name" value="DegV"/>
</dbReference>
<dbReference type="PROSITE" id="PS51482">
    <property type="entry name" value="DEGV"/>
    <property type="match status" value="1"/>
</dbReference>
<organism evidence="2 3">
    <name type="scientific">Defluviitoga tunisiensis</name>
    <dbReference type="NCBI Taxonomy" id="1006576"/>
    <lineage>
        <taxon>Bacteria</taxon>
        <taxon>Thermotogati</taxon>
        <taxon>Thermotogota</taxon>
        <taxon>Thermotogae</taxon>
        <taxon>Petrotogales</taxon>
        <taxon>Petrotogaceae</taxon>
        <taxon>Defluviitoga</taxon>
    </lineage>
</organism>
<dbReference type="AlphaFoldDB" id="A0A0C7P0T6"/>
<dbReference type="PANTHER" id="PTHR33434:SF2">
    <property type="entry name" value="FATTY ACID-BINDING PROTEIN TM_1468"/>
    <property type="match status" value="1"/>
</dbReference>
<dbReference type="NCBIfam" id="TIGR00762">
    <property type="entry name" value="DegV"/>
    <property type="match status" value="1"/>
</dbReference>
<proteinExistence type="predicted"/>
<dbReference type="SUPFAM" id="SSF82549">
    <property type="entry name" value="DAK1/DegV-like"/>
    <property type="match status" value="1"/>
</dbReference>
<dbReference type="KEGG" id="dtn:DTL3_0524"/>
<dbReference type="InterPro" id="IPR043168">
    <property type="entry name" value="DegV_C"/>
</dbReference>
<dbReference type="EMBL" id="LN824141">
    <property type="protein sequence ID" value="CEP77845.1"/>
    <property type="molecule type" value="Genomic_DNA"/>
</dbReference>
<evidence type="ECO:0000256" key="1">
    <source>
        <dbReference type="ARBA" id="ARBA00023121"/>
    </source>
</evidence>
<dbReference type="GO" id="GO:0008289">
    <property type="term" value="F:lipid binding"/>
    <property type="evidence" value="ECO:0007669"/>
    <property type="project" value="UniProtKB-KW"/>
</dbReference>
<keyword evidence="3" id="KW-1185">Reference proteome</keyword>